<dbReference type="Proteomes" id="UP000092321">
    <property type="component" value="Unassembled WGS sequence"/>
</dbReference>
<evidence type="ECO:0008006" key="4">
    <source>
        <dbReference type="Google" id="ProtNLM"/>
    </source>
</evidence>
<reference evidence="3" key="1">
    <citation type="journal article" date="2016" name="Proc. Natl. Acad. Sci. U.S.A.">
        <title>Comparative genomics of biotechnologically important yeasts.</title>
        <authorList>
            <person name="Riley R."/>
            <person name="Haridas S."/>
            <person name="Wolfe K.H."/>
            <person name="Lopes M.R."/>
            <person name="Hittinger C.T."/>
            <person name="Goeker M."/>
            <person name="Salamov A.A."/>
            <person name="Wisecaver J.H."/>
            <person name="Long T.M."/>
            <person name="Calvey C.H."/>
            <person name="Aerts A.L."/>
            <person name="Barry K.W."/>
            <person name="Choi C."/>
            <person name="Clum A."/>
            <person name="Coughlan A.Y."/>
            <person name="Deshpande S."/>
            <person name="Douglass A.P."/>
            <person name="Hanson S.J."/>
            <person name="Klenk H.-P."/>
            <person name="LaButti K.M."/>
            <person name="Lapidus A."/>
            <person name="Lindquist E.A."/>
            <person name="Lipzen A.M."/>
            <person name="Meier-Kolthoff J.P."/>
            <person name="Ohm R.A."/>
            <person name="Otillar R.P."/>
            <person name="Pangilinan J.L."/>
            <person name="Peng Y."/>
            <person name="Rokas A."/>
            <person name="Rosa C.A."/>
            <person name="Scheuner C."/>
            <person name="Sibirny A.A."/>
            <person name="Slot J.C."/>
            <person name="Stielow J.B."/>
            <person name="Sun H."/>
            <person name="Kurtzman C.P."/>
            <person name="Blackwell M."/>
            <person name="Grigoriev I.V."/>
            <person name="Jeffries T.W."/>
        </authorList>
    </citation>
    <scope>NUCLEOTIDE SEQUENCE [LARGE SCALE GENOMIC DNA]</scope>
    <source>
        <strain evidence="3">NRRL Y-1626</strain>
    </source>
</reference>
<protein>
    <recommendedName>
        <fullName evidence="4">SUN-domain-containing protein</fullName>
    </recommendedName>
</protein>
<proteinExistence type="inferred from homology"/>
<dbReference type="PANTHER" id="PTHR31654:SF0">
    <property type="entry name" value="SECRETED BETA-GLUCOSIDASE ADG3-RELATED"/>
    <property type="match status" value="1"/>
</dbReference>
<dbReference type="PANTHER" id="PTHR31654">
    <property type="entry name" value="SECRETED BETA-GLUCOSIDASE ADG3-RELATED"/>
    <property type="match status" value="1"/>
</dbReference>
<dbReference type="InterPro" id="IPR005556">
    <property type="entry name" value="SUN"/>
</dbReference>
<feature type="non-terminal residue" evidence="2">
    <location>
        <position position="342"/>
    </location>
</feature>
<evidence type="ECO:0000313" key="3">
    <source>
        <dbReference type="Proteomes" id="UP000092321"/>
    </source>
</evidence>
<gene>
    <name evidence="2" type="ORF">HANVADRAFT_53469</name>
</gene>
<evidence type="ECO:0000313" key="2">
    <source>
        <dbReference type="EMBL" id="OBA26013.1"/>
    </source>
</evidence>
<dbReference type="EMBL" id="LXPE01000027">
    <property type="protein sequence ID" value="OBA26013.1"/>
    <property type="molecule type" value="Genomic_DNA"/>
</dbReference>
<dbReference type="InterPro" id="IPR053088">
    <property type="entry name" value="Beta-glucosidase/SUN-like"/>
</dbReference>
<name>A0A1B7TBC2_9ASCO</name>
<accession>A0A1B7TBC2</accession>
<dbReference type="Pfam" id="PF03856">
    <property type="entry name" value="SUN"/>
    <property type="match status" value="1"/>
</dbReference>
<comment type="similarity">
    <text evidence="1">Belongs to the SUN family.</text>
</comment>
<evidence type="ECO:0000256" key="1">
    <source>
        <dbReference type="ARBA" id="ARBA00010579"/>
    </source>
</evidence>
<dbReference type="AlphaFoldDB" id="A0A1B7TBC2"/>
<comment type="caution">
    <text evidence="2">The sequence shown here is derived from an EMBL/GenBank/DDBJ whole genome shotgun (WGS) entry which is preliminary data.</text>
</comment>
<dbReference type="OrthoDB" id="5554151at2759"/>
<sequence>MIKKYVLIFFISLFSIIASIGLNDFTIGKRKNKTTNSSSSTNVYAANDYEHLKVNDKADIKSKMTIEGKALSHLFRRSSSSGTCAFISNAANVVAVDESGLNKGYAMHSDQACTYDSWCPYACKPGMLMAQYDSSVTSYQGYPSSMRGGIYCDSNGEIQLKNSGKGYCYEGKGTLSVDNQLSSNVAFCQTVLPGNEEMLIPTNVDSGSTQVLAVPGTEYWAETAAHYYVNPPGVSTTDGCVWGSTSHPWGNWSPYVAGANMDASGNTFAKIGWNPVYFEDSSPFKNTKPSFGLKITCSDGDCEGLPCIIDPASNDINEVTGPDGTESNFCVVTAKNKNKAVI</sequence>
<organism evidence="2 3">
    <name type="scientific">Hanseniaspora valbyensis NRRL Y-1626</name>
    <dbReference type="NCBI Taxonomy" id="766949"/>
    <lineage>
        <taxon>Eukaryota</taxon>
        <taxon>Fungi</taxon>
        <taxon>Dikarya</taxon>
        <taxon>Ascomycota</taxon>
        <taxon>Saccharomycotina</taxon>
        <taxon>Saccharomycetes</taxon>
        <taxon>Saccharomycodales</taxon>
        <taxon>Saccharomycodaceae</taxon>
        <taxon>Hanseniaspora</taxon>
    </lineage>
</organism>
<keyword evidence="3" id="KW-1185">Reference proteome</keyword>